<reference evidence="1 2" key="1">
    <citation type="journal article" date="2011" name="Stand. Genomic Sci.">
        <title>Complete genome sequence of Haliscomenobacter hydrossis type strain (O).</title>
        <authorList>
            <consortium name="US DOE Joint Genome Institute (JGI-PGF)"/>
            <person name="Daligault H."/>
            <person name="Lapidus A."/>
            <person name="Zeytun A."/>
            <person name="Nolan M."/>
            <person name="Lucas S."/>
            <person name="Del Rio T.G."/>
            <person name="Tice H."/>
            <person name="Cheng J.F."/>
            <person name="Tapia R."/>
            <person name="Han C."/>
            <person name="Goodwin L."/>
            <person name="Pitluck S."/>
            <person name="Liolios K."/>
            <person name="Pagani I."/>
            <person name="Ivanova N."/>
            <person name="Huntemann M."/>
            <person name="Mavromatis K."/>
            <person name="Mikhailova N."/>
            <person name="Pati A."/>
            <person name="Chen A."/>
            <person name="Palaniappan K."/>
            <person name="Land M."/>
            <person name="Hauser L."/>
            <person name="Brambilla E.M."/>
            <person name="Rohde M."/>
            <person name="Verbarg S."/>
            <person name="Goker M."/>
            <person name="Bristow J."/>
            <person name="Eisen J.A."/>
            <person name="Markowitz V."/>
            <person name="Hugenholtz P."/>
            <person name="Kyrpides N.C."/>
            <person name="Klenk H.P."/>
            <person name="Woyke T."/>
        </authorList>
    </citation>
    <scope>NUCLEOTIDE SEQUENCE [LARGE SCALE GENOMIC DNA]</scope>
    <source>
        <strain evidence="2">ATCC 27775 / DSM 1100 / LMG 10767 / O</strain>
    </source>
</reference>
<accession>F4KYU1</accession>
<dbReference type="KEGG" id="hhy:Halhy_3631"/>
<evidence type="ECO:0000313" key="1">
    <source>
        <dbReference type="EMBL" id="AEE51483.1"/>
    </source>
</evidence>
<dbReference type="STRING" id="760192.Halhy_3631"/>
<evidence type="ECO:0000313" key="2">
    <source>
        <dbReference type="Proteomes" id="UP000008461"/>
    </source>
</evidence>
<keyword evidence="2" id="KW-1185">Reference proteome</keyword>
<dbReference type="Proteomes" id="UP000008461">
    <property type="component" value="Chromosome"/>
</dbReference>
<gene>
    <name evidence="1" type="ordered locus">Halhy_3631</name>
</gene>
<reference key="2">
    <citation type="submission" date="2011-04" db="EMBL/GenBank/DDBJ databases">
        <title>Complete sequence of chromosome of Haliscomenobacter hydrossis DSM 1100.</title>
        <authorList>
            <consortium name="US DOE Joint Genome Institute (JGI-PGF)"/>
            <person name="Lucas S."/>
            <person name="Han J."/>
            <person name="Lapidus A."/>
            <person name="Bruce D."/>
            <person name="Goodwin L."/>
            <person name="Pitluck S."/>
            <person name="Peters L."/>
            <person name="Kyrpides N."/>
            <person name="Mavromatis K."/>
            <person name="Ivanova N."/>
            <person name="Ovchinnikova G."/>
            <person name="Pagani I."/>
            <person name="Daligault H."/>
            <person name="Detter J.C."/>
            <person name="Han C."/>
            <person name="Land M."/>
            <person name="Hauser L."/>
            <person name="Markowitz V."/>
            <person name="Cheng J.-F."/>
            <person name="Hugenholtz P."/>
            <person name="Woyke T."/>
            <person name="Wu D."/>
            <person name="Verbarg S."/>
            <person name="Frueling A."/>
            <person name="Brambilla E."/>
            <person name="Klenk H.-P."/>
            <person name="Eisen J.A."/>
        </authorList>
    </citation>
    <scope>NUCLEOTIDE SEQUENCE</scope>
    <source>
        <strain>DSM 1100</strain>
    </source>
</reference>
<name>F4KYU1_HALH1</name>
<dbReference type="AlphaFoldDB" id="F4KYU1"/>
<sequence>MKTEDFVQAVKMVVLEQAVSDMIENLEEPPGRTPPRELIQLSSFYKGLSHQNQEIIKKILIQTAEMSLFGMFCVLDGVRAIENIENKGTLELWYRNGEETFLLNDPEEEFLHDLI</sequence>
<dbReference type="eggNOG" id="ENOG503309Q">
    <property type="taxonomic scope" value="Bacteria"/>
</dbReference>
<dbReference type="OrthoDB" id="2942778at2"/>
<protein>
    <submittedName>
        <fullName evidence="1">Uncharacterized protein</fullName>
    </submittedName>
</protein>
<organism evidence="1 2">
    <name type="scientific">Haliscomenobacter hydrossis (strain ATCC 27775 / DSM 1100 / LMG 10767 / O)</name>
    <dbReference type="NCBI Taxonomy" id="760192"/>
    <lineage>
        <taxon>Bacteria</taxon>
        <taxon>Pseudomonadati</taxon>
        <taxon>Bacteroidota</taxon>
        <taxon>Saprospiria</taxon>
        <taxon>Saprospirales</taxon>
        <taxon>Haliscomenobacteraceae</taxon>
        <taxon>Haliscomenobacter</taxon>
    </lineage>
</organism>
<dbReference type="EMBL" id="CP002691">
    <property type="protein sequence ID" value="AEE51483.1"/>
    <property type="molecule type" value="Genomic_DNA"/>
</dbReference>
<proteinExistence type="predicted"/>
<dbReference type="HOGENOM" id="CLU_165250_0_0_10"/>
<dbReference type="RefSeq" id="WP_013766022.1">
    <property type="nucleotide sequence ID" value="NC_015510.1"/>
</dbReference>